<feature type="domain" description="Major facilitator superfamily (MFS) profile" evidence="6">
    <location>
        <begin position="1"/>
        <end position="442"/>
    </location>
</feature>
<dbReference type="GeneID" id="102806892"/>
<feature type="transmembrane region" description="Helical" evidence="5">
    <location>
        <begin position="390"/>
        <end position="410"/>
    </location>
</feature>
<dbReference type="Pfam" id="PF00083">
    <property type="entry name" value="Sugar_tr"/>
    <property type="match status" value="1"/>
</dbReference>
<dbReference type="RefSeq" id="XP_006825554.1">
    <property type="nucleotide sequence ID" value="XM_006825491.1"/>
</dbReference>
<dbReference type="InterPro" id="IPR036259">
    <property type="entry name" value="MFS_trans_sf"/>
</dbReference>
<feature type="transmembrane region" description="Helical" evidence="5">
    <location>
        <begin position="179"/>
        <end position="198"/>
    </location>
</feature>
<evidence type="ECO:0000256" key="5">
    <source>
        <dbReference type="SAM" id="Phobius"/>
    </source>
</evidence>
<proteinExistence type="predicted"/>
<dbReference type="PROSITE" id="PS50850">
    <property type="entry name" value="MFS"/>
    <property type="match status" value="1"/>
</dbReference>
<feature type="transmembrane region" description="Helical" evidence="5">
    <location>
        <begin position="273"/>
        <end position="290"/>
    </location>
</feature>
<reference evidence="8" key="1">
    <citation type="submission" date="2025-08" db="UniProtKB">
        <authorList>
            <consortium name="RefSeq"/>
        </authorList>
    </citation>
    <scope>IDENTIFICATION</scope>
    <source>
        <tissue evidence="8">Testes</tissue>
    </source>
</reference>
<keyword evidence="2 5" id="KW-0812">Transmembrane</keyword>
<sequence length="467" mass="51955">MTEYSTTETTMVTTSYYRKLSVTRHTMRNLEKRKREVCGMLFNCVISSRIIQFDLVCDKDALKQLSKSLSSLGLLIGAIVFGQLAEICGRKKTFHIATTLTMIFAIAVSFTPTFTFFIVGQFLLAFSSSSIYQTSIVLGMEASPSSRRPLIGTACTFSYAIGYILLGMTAYFVQGDWRTLQFITGAICLFYLPYICFLEESVRWLVQHGEAEKLEHMLIRADTLNKSTMEEHMINLHEMCSDFECGLCLQNTEPVGHASVFALFKTPILRKRSVIIIINWFAFGLMYYGISLNIDLFARDPYMIFVFTGFVEIPAGFFSGWLLARYGRRATISVAMIVSGITFLIGGVLSGVAAVLFTSTVVAKFIAKMCISGFPVYISELVPTSVRAQVIAFARCSSFIGAIVAQYIMISDTVWYLAPFLLIGIPSIVSGILLVLLPDTLDKTAPETIEDVEYPYECNSNGANMVS</sequence>
<protein>
    <submittedName>
        <fullName evidence="8">Organic cation transporter protein-like</fullName>
    </submittedName>
</protein>
<feature type="transmembrane region" description="Helical" evidence="5">
    <location>
        <begin position="416"/>
        <end position="437"/>
    </location>
</feature>
<dbReference type="InterPro" id="IPR005828">
    <property type="entry name" value="MFS_sugar_transport-like"/>
</dbReference>
<feature type="transmembrane region" description="Helical" evidence="5">
    <location>
        <begin position="330"/>
        <end position="349"/>
    </location>
</feature>
<dbReference type="Gene3D" id="1.20.1250.20">
    <property type="entry name" value="MFS general substrate transporter like domains"/>
    <property type="match status" value="1"/>
</dbReference>
<dbReference type="SUPFAM" id="SSF103473">
    <property type="entry name" value="MFS general substrate transporter"/>
    <property type="match status" value="1"/>
</dbReference>
<evidence type="ECO:0000256" key="3">
    <source>
        <dbReference type="ARBA" id="ARBA00022989"/>
    </source>
</evidence>
<evidence type="ECO:0000313" key="7">
    <source>
        <dbReference type="Proteomes" id="UP000694865"/>
    </source>
</evidence>
<comment type="subcellular location">
    <subcellularLocation>
        <location evidence="1">Membrane</location>
        <topology evidence="1">Multi-pass membrane protein</topology>
    </subcellularLocation>
</comment>
<evidence type="ECO:0000256" key="4">
    <source>
        <dbReference type="ARBA" id="ARBA00023136"/>
    </source>
</evidence>
<name>A0ABM0MZW3_SACKO</name>
<dbReference type="PANTHER" id="PTHR24064">
    <property type="entry name" value="SOLUTE CARRIER FAMILY 22 MEMBER"/>
    <property type="match status" value="1"/>
</dbReference>
<evidence type="ECO:0000256" key="1">
    <source>
        <dbReference type="ARBA" id="ARBA00004141"/>
    </source>
</evidence>
<dbReference type="Proteomes" id="UP000694865">
    <property type="component" value="Unplaced"/>
</dbReference>
<evidence type="ECO:0000313" key="8">
    <source>
        <dbReference type="RefSeq" id="XP_006825554.1"/>
    </source>
</evidence>
<organism evidence="7 8">
    <name type="scientific">Saccoglossus kowalevskii</name>
    <name type="common">Acorn worm</name>
    <dbReference type="NCBI Taxonomy" id="10224"/>
    <lineage>
        <taxon>Eukaryota</taxon>
        <taxon>Metazoa</taxon>
        <taxon>Hemichordata</taxon>
        <taxon>Enteropneusta</taxon>
        <taxon>Harrimaniidae</taxon>
        <taxon>Saccoglossus</taxon>
    </lineage>
</organism>
<evidence type="ECO:0000256" key="2">
    <source>
        <dbReference type="ARBA" id="ARBA00022692"/>
    </source>
</evidence>
<keyword evidence="3 5" id="KW-1133">Transmembrane helix</keyword>
<feature type="transmembrane region" description="Helical" evidence="5">
    <location>
        <begin position="302"/>
        <end position="323"/>
    </location>
</feature>
<gene>
    <name evidence="8" type="primary">LOC102806892</name>
</gene>
<feature type="transmembrane region" description="Helical" evidence="5">
    <location>
        <begin position="68"/>
        <end position="87"/>
    </location>
</feature>
<feature type="transmembrane region" description="Helical" evidence="5">
    <location>
        <begin position="355"/>
        <end position="378"/>
    </location>
</feature>
<keyword evidence="7" id="KW-1185">Reference proteome</keyword>
<feature type="transmembrane region" description="Helical" evidence="5">
    <location>
        <begin position="150"/>
        <end position="173"/>
    </location>
</feature>
<keyword evidence="4 5" id="KW-0472">Membrane</keyword>
<evidence type="ECO:0000259" key="6">
    <source>
        <dbReference type="PROSITE" id="PS50850"/>
    </source>
</evidence>
<accession>A0ABM0MZW3</accession>
<dbReference type="InterPro" id="IPR020846">
    <property type="entry name" value="MFS_dom"/>
</dbReference>